<feature type="compositionally biased region" description="Polar residues" evidence="1">
    <location>
        <begin position="218"/>
        <end position="231"/>
    </location>
</feature>
<organism evidence="2 3">
    <name type="scientific">Trema orientale</name>
    <name type="common">Charcoal tree</name>
    <name type="synonym">Celtis orientalis</name>
    <dbReference type="NCBI Taxonomy" id="63057"/>
    <lineage>
        <taxon>Eukaryota</taxon>
        <taxon>Viridiplantae</taxon>
        <taxon>Streptophyta</taxon>
        <taxon>Embryophyta</taxon>
        <taxon>Tracheophyta</taxon>
        <taxon>Spermatophyta</taxon>
        <taxon>Magnoliopsida</taxon>
        <taxon>eudicotyledons</taxon>
        <taxon>Gunneridae</taxon>
        <taxon>Pentapetalae</taxon>
        <taxon>rosids</taxon>
        <taxon>fabids</taxon>
        <taxon>Rosales</taxon>
        <taxon>Cannabaceae</taxon>
        <taxon>Trema</taxon>
    </lineage>
</organism>
<reference evidence="3" key="1">
    <citation type="submission" date="2016-06" db="EMBL/GenBank/DDBJ databases">
        <title>Parallel loss of symbiosis genes in relatives of nitrogen-fixing non-legume Parasponia.</title>
        <authorList>
            <person name="Van Velzen R."/>
            <person name="Holmer R."/>
            <person name="Bu F."/>
            <person name="Rutten L."/>
            <person name="Van Zeijl A."/>
            <person name="Liu W."/>
            <person name="Santuari L."/>
            <person name="Cao Q."/>
            <person name="Sharma T."/>
            <person name="Shen D."/>
            <person name="Roswanjaya Y."/>
            <person name="Wardhani T."/>
            <person name="Kalhor M.S."/>
            <person name="Jansen J."/>
            <person name="Van den Hoogen J."/>
            <person name="Gungor B."/>
            <person name="Hartog M."/>
            <person name="Hontelez J."/>
            <person name="Verver J."/>
            <person name="Yang W.-C."/>
            <person name="Schijlen E."/>
            <person name="Repin R."/>
            <person name="Schilthuizen M."/>
            <person name="Schranz E."/>
            <person name="Heidstra R."/>
            <person name="Miyata K."/>
            <person name="Fedorova E."/>
            <person name="Kohlen W."/>
            <person name="Bisseling T."/>
            <person name="Smit S."/>
            <person name="Geurts R."/>
        </authorList>
    </citation>
    <scope>NUCLEOTIDE SEQUENCE [LARGE SCALE GENOMIC DNA]</scope>
    <source>
        <strain evidence="3">cv. RG33-2</strain>
    </source>
</reference>
<sequence length="358" mass="40772">MDHSPQHGSRRREEGEFNLREWGLKARISRENTNSRRYSASYIRSSREDTSMDHSPQHGSRRREEGEFNLREWGLKARISRENTNSRRYSASYIRSSREDTRSFRSNITISSTASSPGYSLRDEIDPSTYSFTTAIQALQARSAAYNCWECLSPDGFALNSKWNEAEKYICNPLSGEVPMECLSAKTLSGRSFRNLTNRITMSAPLIYSSSSSSSLSRQIQTRPSNNSSFDDTLHQFPIPEKRMEAMTRDVGTQSTPPDLSSSSLSPASTPPIKERSLKRCGIEGGDSPNSNAKVKSEEQVSVKETSEEEETKKEEEKTNEKDELKRRHGGCLSWMSKRHREKHKPRNKFFLPKLKGC</sequence>
<dbReference type="InParanoid" id="A0A2P5F6T2"/>
<feature type="compositionally biased region" description="Basic and acidic residues" evidence="1">
    <location>
        <begin position="295"/>
        <end position="326"/>
    </location>
</feature>
<proteinExistence type="predicted"/>
<comment type="caution">
    <text evidence="2">The sequence shown here is derived from an EMBL/GenBank/DDBJ whole genome shotgun (WGS) entry which is preliminary data.</text>
</comment>
<dbReference type="AlphaFoldDB" id="A0A2P5F6T2"/>
<dbReference type="FunCoup" id="A0A2P5F6T2">
    <property type="interactions" value="811"/>
</dbReference>
<dbReference type="PANTHER" id="PTHR36748">
    <property type="entry name" value="MENTAL RETARDATION GTPASE ACTIVATING PROTEIN"/>
    <property type="match status" value="1"/>
</dbReference>
<keyword evidence="3" id="KW-1185">Reference proteome</keyword>
<dbReference type="OrthoDB" id="1910697at2759"/>
<feature type="compositionally biased region" description="Low complexity" evidence="1">
    <location>
        <begin position="255"/>
        <end position="272"/>
    </location>
</feature>
<evidence type="ECO:0000313" key="3">
    <source>
        <dbReference type="Proteomes" id="UP000237000"/>
    </source>
</evidence>
<feature type="region of interest" description="Disordered" evidence="1">
    <location>
        <begin position="213"/>
        <end position="234"/>
    </location>
</feature>
<feature type="compositionally biased region" description="Low complexity" evidence="1">
    <location>
        <begin position="35"/>
        <end position="44"/>
    </location>
</feature>
<dbReference type="PANTHER" id="PTHR36748:SF3">
    <property type="entry name" value="MENTAL RETARDATION GTPASE ACTIVATING PROTEIN"/>
    <property type="match status" value="1"/>
</dbReference>
<feature type="compositionally biased region" description="Basic and acidic residues" evidence="1">
    <location>
        <begin position="45"/>
        <end position="66"/>
    </location>
</feature>
<accession>A0A2P5F6T2</accession>
<evidence type="ECO:0000256" key="1">
    <source>
        <dbReference type="SAM" id="MobiDB-lite"/>
    </source>
</evidence>
<feature type="compositionally biased region" description="Basic residues" evidence="1">
    <location>
        <begin position="337"/>
        <end position="348"/>
    </location>
</feature>
<dbReference type="EMBL" id="JXTC01000058">
    <property type="protein sequence ID" value="PON93500.1"/>
    <property type="molecule type" value="Genomic_DNA"/>
</dbReference>
<evidence type="ECO:0000313" key="2">
    <source>
        <dbReference type="EMBL" id="PON93500.1"/>
    </source>
</evidence>
<gene>
    <name evidence="2" type="ORF">TorRG33x02_107780</name>
</gene>
<dbReference type="Proteomes" id="UP000237000">
    <property type="component" value="Unassembled WGS sequence"/>
</dbReference>
<name>A0A2P5F6T2_TREOI</name>
<feature type="compositionally biased region" description="Basic and acidic residues" evidence="1">
    <location>
        <begin position="273"/>
        <end position="282"/>
    </location>
</feature>
<protein>
    <submittedName>
        <fullName evidence="2">Mental retardation GTPase activating protein</fullName>
    </submittedName>
</protein>
<feature type="region of interest" description="Disordered" evidence="1">
    <location>
        <begin position="248"/>
        <end position="358"/>
    </location>
</feature>
<feature type="region of interest" description="Disordered" evidence="1">
    <location>
        <begin position="33"/>
        <end position="66"/>
    </location>
</feature>